<sequence length="365" mass="41129">MIKVSFLSPAINKEDIDLAIKSIRSGWLAPGPYTKEFENLLNDFLQVKGVAMLNSCTSALHLSLILAGVKTGDEVITTPLTYVATSNAILHCGATPIFVDVDSKTGLLDLKKIEKKITKKTKAIIPVHLYGQMINMRRLKKIADKYHLKIIEDAAHALEASRDGYRPGQLGFAACFSFHAAKNITSGQGGALASRFLSNITQTKILRRDGVINKNDKRLMVDFGYKYDTADYQAALLIGQLKRIKHLHRERQIIYHRYEKAFAGTMVNFPKIENGVVHSYHMFVALVDFKKRDRIRKILSQKGIETSIHYSPVHLEPYYRKTFGYKKGDFPVAEKLGSMIITLPTYGNLSLKQQNYIINNLLNLV</sequence>
<evidence type="ECO:0008006" key="6">
    <source>
        <dbReference type="Google" id="ProtNLM"/>
    </source>
</evidence>
<comment type="similarity">
    <text evidence="3">Belongs to the DegT/DnrJ/EryC1 family.</text>
</comment>
<dbReference type="InterPro" id="IPR000653">
    <property type="entry name" value="DegT/StrS_aminotransferase"/>
</dbReference>
<dbReference type="GO" id="GO:0008483">
    <property type="term" value="F:transaminase activity"/>
    <property type="evidence" value="ECO:0007669"/>
    <property type="project" value="TreeGrafter"/>
</dbReference>
<dbReference type="InterPro" id="IPR015424">
    <property type="entry name" value="PyrdxlP-dep_Trfase"/>
</dbReference>
<gene>
    <name evidence="4" type="ORF">A2370_03055</name>
</gene>
<protein>
    <recommendedName>
        <fullName evidence="6">UDP-4-amino-4, 6-dideoxy-N-acetyl-beta-L-altrosamine transaminase</fullName>
    </recommendedName>
</protein>
<dbReference type="AlphaFoldDB" id="A0A1G2QFI1"/>
<dbReference type="Proteomes" id="UP000176222">
    <property type="component" value="Unassembled WGS sequence"/>
</dbReference>
<dbReference type="PIRSF" id="PIRSF000390">
    <property type="entry name" value="PLP_StrS"/>
    <property type="match status" value="1"/>
</dbReference>
<evidence type="ECO:0000256" key="2">
    <source>
        <dbReference type="PIRSR" id="PIRSR000390-2"/>
    </source>
</evidence>
<dbReference type="InterPro" id="IPR015421">
    <property type="entry name" value="PyrdxlP-dep_Trfase_major"/>
</dbReference>
<dbReference type="SUPFAM" id="SSF53383">
    <property type="entry name" value="PLP-dependent transferases"/>
    <property type="match status" value="1"/>
</dbReference>
<name>A0A1G2QFI1_9BACT</name>
<accession>A0A1G2QFI1</accession>
<dbReference type="PANTHER" id="PTHR30244:SF34">
    <property type="entry name" value="DTDP-4-AMINO-4,6-DIDEOXYGALACTOSE TRANSAMINASE"/>
    <property type="match status" value="1"/>
</dbReference>
<evidence type="ECO:0000256" key="3">
    <source>
        <dbReference type="RuleBase" id="RU004508"/>
    </source>
</evidence>
<dbReference type="EMBL" id="MHTH01000005">
    <property type="protein sequence ID" value="OHA59138.1"/>
    <property type="molecule type" value="Genomic_DNA"/>
</dbReference>
<dbReference type="PANTHER" id="PTHR30244">
    <property type="entry name" value="TRANSAMINASE"/>
    <property type="match status" value="1"/>
</dbReference>
<dbReference type="GO" id="GO:0030170">
    <property type="term" value="F:pyridoxal phosphate binding"/>
    <property type="evidence" value="ECO:0007669"/>
    <property type="project" value="TreeGrafter"/>
</dbReference>
<evidence type="ECO:0000313" key="4">
    <source>
        <dbReference type="EMBL" id="OHA59138.1"/>
    </source>
</evidence>
<evidence type="ECO:0000313" key="5">
    <source>
        <dbReference type="Proteomes" id="UP000176222"/>
    </source>
</evidence>
<organism evidence="4 5">
    <name type="scientific">Candidatus Vogelbacteria bacterium RIFOXYB1_FULL_42_16</name>
    <dbReference type="NCBI Taxonomy" id="1802436"/>
    <lineage>
        <taxon>Bacteria</taxon>
        <taxon>Candidatus Vogeliibacteriota</taxon>
    </lineage>
</organism>
<evidence type="ECO:0000256" key="1">
    <source>
        <dbReference type="PIRSR" id="PIRSR000390-1"/>
    </source>
</evidence>
<dbReference type="Gene3D" id="3.40.640.10">
    <property type="entry name" value="Type I PLP-dependent aspartate aminotransferase-like (Major domain)"/>
    <property type="match status" value="1"/>
</dbReference>
<keyword evidence="2 3" id="KW-0663">Pyridoxal phosphate</keyword>
<dbReference type="CDD" id="cd00616">
    <property type="entry name" value="AHBA_syn"/>
    <property type="match status" value="1"/>
</dbReference>
<reference evidence="4 5" key="1">
    <citation type="journal article" date="2016" name="Nat. Commun.">
        <title>Thousands of microbial genomes shed light on interconnected biogeochemical processes in an aquifer system.</title>
        <authorList>
            <person name="Anantharaman K."/>
            <person name="Brown C.T."/>
            <person name="Hug L.A."/>
            <person name="Sharon I."/>
            <person name="Castelle C.J."/>
            <person name="Probst A.J."/>
            <person name="Thomas B.C."/>
            <person name="Singh A."/>
            <person name="Wilkins M.J."/>
            <person name="Karaoz U."/>
            <person name="Brodie E.L."/>
            <person name="Williams K.H."/>
            <person name="Hubbard S.S."/>
            <person name="Banfield J.F."/>
        </authorList>
    </citation>
    <scope>NUCLEOTIDE SEQUENCE [LARGE SCALE GENOMIC DNA]</scope>
</reference>
<dbReference type="Pfam" id="PF01041">
    <property type="entry name" value="DegT_DnrJ_EryC1"/>
    <property type="match status" value="1"/>
</dbReference>
<proteinExistence type="inferred from homology"/>
<dbReference type="InterPro" id="IPR015422">
    <property type="entry name" value="PyrdxlP-dep_Trfase_small"/>
</dbReference>
<dbReference type="Gene3D" id="3.90.1150.10">
    <property type="entry name" value="Aspartate Aminotransferase, domain 1"/>
    <property type="match status" value="1"/>
</dbReference>
<feature type="active site" description="Proton acceptor" evidence="1">
    <location>
        <position position="182"/>
    </location>
</feature>
<dbReference type="STRING" id="1802436.A2370_03055"/>
<dbReference type="GO" id="GO:0000271">
    <property type="term" value="P:polysaccharide biosynthetic process"/>
    <property type="evidence" value="ECO:0007669"/>
    <property type="project" value="TreeGrafter"/>
</dbReference>
<feature type="modified residue" description="N6-(pyridoxal phosphate)lysine" evidence="2">
    <location>
        <position position="182"/>
    </location>
</feature>
<comment type="caution">
    <text evidence="4">The sequence shown here is derived from an EMBL/GenBank/DDBJ whole genome shotgun (WGS) entry which is preliminary data.</text>
</comment>